<keyword evidence="6" id="KW-0408">Iron</keyword>
<dbReference type="GO" id="GO:0046872">
    <property type="term" value="F:metal ion binding"/>
    <property type="evidence" value="ECO:0007669"/>
    <property type="project" value="UniProtKB-KW"/>
</dbReference>
<evidence type="ECO:0000256" key="3">
    <source>
        <dbReference type="ARBA" id="ARBA00022617"/>
    </source>
</evidence>
<dbReference type="GO" id="GO:0005344">
    <property type="term" value="F:oxygen carrier activity"/>
    <property type="evidence" value="ECO:0007669"/>
    <property type="project" value="UniProtKB-KW"/>
</dbReference>
<dbReference type="PRINTS" id="PR00612">
    <property type="entry name" value="ALPHAHAEM"/>
</dbReference>
<evidence type="ECO:0000256" key="7">
    <source>
        <dbReference type="RuleBase" id="RU000356"/>
    </source>
</evidence>
<evidence type="ECO:0000313" key="10">
    <source>
        <dbReference type="Proteomes" id="UP000694701"/>
    </source>
</evidence>
<evidence type="ECO:0000256" key="1">
    <source>
        <dbReference type="ARBA" id="ARBA00008705"/>
    </source>
</evidence>
<proteinExistence type="inferred from homology"/>
<keyword evidence="2 7" id="KW-0813">Transport</keyword>
<name>A0A8C2KUT5_CYPCA</name>
<keyword evidence="4 7" id="KW-0561">Oxygen transport</keyword>
<feature type="domain" description="Globin" evidence="8">
    <location>
        <begin position="66"/>
        <end position="129"/>
    </location>
</feature>
<dbReference type="Ensembl" id="ENSCCRT00020124955.1">
    <property type="protein sequence ID" value="ENSCCRP00020114544.1"/>
    <property type="gene ID" value="ENSCCRG00020051803.1"/>
</dbReference>
<dbReference type="GO" id="GO:0019825">
    <property type="term" value="F:oxygen binding"/>
    <property type="evidence" value="ECO:0007669"/>
    <property type="project" value="InterPro"/>
</dbReference>
<dbReference type="Pfam" id="PF00042">
    <property type="entry name" value="Globin"/>
    <property type="match status" value="1"/>
</dbReference>
<dbReference type="SUPFAM" id="SSF46458">
    <property type="entry name" value="Globin-like"/>
    <property type="match status" value="1"/>
</dbReference>
<evidence type="ECO:0000313" key="9">
    <source>
        <dbReference type="Ensembl" id="ENSCCRP00020114544.1"/>
    </source>
</evidence>
<keyword evidence="3 7" id="KW-0349">Heme</keyword>
<dbReference type="GO" id="GO:0031720">
    <property type="term" value="F:haptoglobin binding"/>
    <property type="evidence" value="ECO:0007669"/>
    <property type="project" value="TreeGrafter"/>
</dbReference>
<dbReference type="PANTHER" id="PTHR11442:SF97">
    <property type="entry name" value="HEMOGLOBIN SUBUNIT ALPHA-D"/>
    <property type="match status" value="1"/>
</dbReference>
<evidence type="ECO:0000256" key="6">
    <source>
        <dbReference type="ARBA" id="ARBA00023004"/>
    </source>
</evidence>
<organism evidence="9 10">
    <name type="scientific">Cyprinus carpio</name>
    <name type="common">Common carp</name>
    <dbReference type="NCBI Taxonomy" id="7962"/>
    <lineage>
        <taxon>Eukaryota</taxon>
        <taxon>Metazoa</taxon>
        <taxon>Chordata</taxon>
        <taxon>Craniata</taxon>
        <taxon>Vertebrata</taxon>
        <taxon>Euteleostomi</taxon>
        <taxon>Actinopterygii</taxon>
        <taxon>Neopterygii</taxon>
        <taxon>Teleostei</taxon>
        <taxon>Ostariophysi</taxon>
        <taxon>Cypriniformes</taxon>
        <taxon>Cyprinidae</taxon>
        <taxon>Cyprininae</taxon>
        <taxon>Cyprinus</taxon>
    </lineage>
</organism>
<dbReference type="InterPro" id="IPR050056">
    <property type="entry name" value="Hemoglobin_oxygen_transport"/>
</dbReference>
<dbReference type="GO" id="GO:0004601">
    <property type="term" value="F:peroxidase activity"/>
    <property type="evidence" value="ECO:0007669"/>
    <property type="project" value="TreeGrafter"/>
</dbReference>
<evidence type="ECO:0000256" key="4">
    <source>
        <dbReference type="ARBA" id="ARBA00022621"/>
    </source>
</evidence>
<accession>A0A8C2KUT5</accession>
<evidence type="ECO:0000256" key="2">
    <source>
        <dbReference type="ARBA" id="ARBA00022448"/>
    </source>
</evidence>
<reference evidence="9" key="1">
    <citation type="submission" date="2025-08" db="UniProtKB">
        <authorList>
            <consortium name="Ensembl"/>
        </authorList>
    </citation>
    <scope>IDENTIFICATION</scope>
</reference>
<sequence length="134" mass="15176">MCCDEILYLLRNALLNSLKTPDNRGSSNMTQRTLNIARLQMSRDQGTSRWPDVHNVPQNKDTLLARNISTLTTTLSSLSSFHAYQLRIHPTNFKLFNHCILNGCHMGENFKPVAHAAIDKFLSAFSAVLAEKFR</sequence>
<comment type="similarity">
    <text evidence="1 7">Belongs to the globin family.</text>
</comment>
<dbReference type="InterPro" id="IPR000971">
    <property type="entry name" value="Globin"/>
</dbReference>
<dbReference type="Proteomes" id="UP000694701">
    <property type="component" value="Unplaced"/>
</dbReference>
<protein>
    <submittedName>
        <fullName evidence="9">Zgc:163057</fullName>
    </submittedName>
</protein>
<dbReference type="PANTHER" id="PTHR11442">
    <property type="entry name" value="HEMOGLOBIN FAMILY MEMBER"/>
    <property type="match status" value="1"/>
</dbReference>
<dbReference type="Gene3D" id="1.10.490.10">
    <property type="entry name" value="Globins"/>
    <property type="match status" value="1"/>
</dbReference>
<dbReference type="GO" id="GO:0042744">
    <property type="term" value="P:hydrogen peroxide catabolic process"/>
    <property type="evidence" value="ECO:0007669"/>
    <property type="project" value="TreeGrafter"/>
</dbReference>
<evidence type="ECO:0000256" key="5">
    <source>
        <dbReference type="ARBA" id="ARBA00022723"/>
    </source>
</evidence>
<dbReference type="GO" id="GO:0020037">
    <property type="term" value="F:heme binding"/>
    <property type="evidence" value="ECO:0007669"/>
    <property type="project" value="InterPro"/>
</dbReference>
<dbReference type="InterPro" id="IPR002338">
    <property type="entry name" value="Hemoglobin_a-typ"/>
</dbReference>
<dbReference type="GO" id="GO:0043177">
    <property type="term" value="F:organic acid binding"/>
    <property type="evidence" value="ECO:0007669"/>
    <property type="project" value="TreeGrafter"/>
</dbReference>
<dbReference type="GO" id="GO:0031838">
    <property type="term" value="C:haptoglobin-hemoglobin complex"/>
    <property type="evidence" value="ECO:0007669"/>
    <property type="project" value="TreeGrafter"/>
</dbReference>
<dbReference type="AlphaFoldDB" id="A0A8C2KUT5"/>
<dbReference type="GO" id="GO:0005833">
    <property type="term" value="C:hemoglobin complex"/>
    <property type="evidence" value="ECO:0007669"/>
    <property type="project" value="InterPro"/>
</dbReference>
<dbReference type="InterPro" id="IPR012292">
    <property type="entry name" value="Globin/Proto"/>
</dbReference>
<dbReference type="InterPro" id="IPR009050">
    <property type="entry name" value="Globin-like_sf"/>
</dbReference>
<keyword evidence="5" id="KW-0479">Metal-binding</keyword>
<evidence type="ECO:0000259" key="8">
    <source>
        <dbReference type="Pfam" id="PF00042"/>
    </source>
</evidence>
<dbReference type="GO" id="GO:0072562">
    <property type="term" value="C:blood microparticle"/>
    <property type="evidence" value="ECO:0007669"/>
    <property type="project" value="TreeGrafter"/>
</dbReference>